<gene>
    <name evidence="1" type="ORF">JL106_10520</name>
</gene>
<evidence type="ECO:0000313" key="2">
    <source>
        <dbReference type="Proteomes" id="UP000663792"/>
    </source>
</evidence>
<protein>
    <submittedName>
        <fullName evidence="1">Lipopolysaccharide biosynthesis protein</fullName>
    </submittedName>
</protein>
<organism evidence="1 2">
    <name type="scientific">Nakamurella leprariae</name>
    <dbReference type="NCBI Taxonomy" id="2803911"/>
    <lineage>
        <taxon>Bacteria</taxon>
        <taxon>Bacillati</taxon>
        <taxon>Actinomycetota</taxon>
        <taxon>Actinomycetes</taxon>
        <taxon>Nakamurellales</taxon>
        <taxon>Nakamurellaceae</taxon>
        <taxon>Nakamurella</taxon>
    </lineage>
</organism>
<keyword evidence="2" id="KW-1185">Reference proteome</keyword>
<dbReference type="InterPro" id="IPR007739">
    <property type="entry name" value="RgpF"/>
</dbReference>
<reference evidence="1" key="1">
    <citation type="submission" date="2021-01" db="EMBL/GenBank/DDBJ databases">
        <title>YIM 132084 draft genome.</title>
        <authorList>
            <person name="An D."/>
        </authorList>
    </citation>
    <scope>NUCLEOTIDE SEQUENCE</scope>
    <source>
        <strain evidence="1">YIM 132084</strain>
    </source>
</reference>
<dbReference type="EMBL" id="JAERWK010000012">
    <property type="protein sequence ID" value="MBM9467713.1"/>
    <property type="molecule type" value="Genomic_DNA"/>
</dbReference>
<proteinExistence type="predicted"/>
<dbReference type="Pfam" id="PF05045">
    <property type="entry name" value="RgpF"/>
    <property type="match status" value="1"/>
</dbReference>
<comment type="caution">
    <text evidence="1">The sequence shown here is derived from an EMBL/GenBank/DDBJ whole genome shotgun (WGS) entry which is preliminary data.</text>
</comment>
<accession>A0A938YDS0</accession>
<dbReference type="Proteomes" id="UP000663792">
    <property type="component" value="Unassembled WGS sequence"/>
</dbReference>
<evidence type="ECO:0000313" key="1">
    <source>
        <dbReference type="EMBL" id="MBM9467713.1"/>
    </source>
</evidence>
<dbReference type="AlphaFoldDB" id="A0A938YDS0"/>
<sequence>MRRAVIYFFYDPQGQVDDYIPYQLRALRESADHIFVVSNSHLTPQGRQALDEVADTVWVRENTGFDVWAYKEAMAAFGWDRLGEYDELILMNHTFYGPIFPFSETFEAMDARSDIDFWGLTAHGRLEENPVPGSSGPLPFHIQSHWIAVRRTMLQSIEFRSYWEQMRPIVSYYDSILQHEGRFTQWFSDRGFRYAVAFPPENYPSDHPLHENIVLMLEDRCPIVKRRLFFNDPGYHERFAILGKRVMEIVAASDYPEDLIWRNAARGAEPRSMYTNMSMLSIIPDSDLPESERADRPVLADPPRICVLAHIYYEDMTEEMVGWMRRIPAPFDLVVTTSTPAKQTAIRAALAACGLGDAEVRLVESNRGRAESAFLIACRDVLRSGRYDLILKIHSKKSPQDGHNLGHLFRHHVVDNLLSSPGYVAEILQQFADRPSLGMLFPPVVNIGFPTLGHAWFTNKERARELAAELDIDVPFDASTPIAAYGGMFWARPEALARIIDHDFAYEDFADTEHGYGDGMLGHVLERLWAYASLSSGYAVRSVINTDWAEINYAFLEWKLQKISSVLPAHTDDQVAWVQRADEALRSAIAAPVVVEVAATEPPLVSVKRAVDETYPRMGQVLRPLYRIARSAARAARSGRRA</sequence>
<name>A0A938YDS0_9ACTN</name>